<dbReference type="PANTHER" id="PTHR11895">
    <property type="entry name" value="TRANSAMIDASE"/>
    <property type="match status" value="1"/>
</dbReference>
<evidence type="ECO:0000313" key="2">
    <source>
        <dbReference type="EMBL" id="SVD12752.1"/>
    </source>
</evidence>
<dbReference type="InterPro" id="IPR023631">
    <property type="entry name" value="Amidase_dom"/>
</dbReference>
<dbReference type="SUPFAM" id="SSF75304">
    <property type="entry name" value="Amidase signature (AS) enzymes"/>
    <property type="match status" value="1"/>
</dbReference>
<dbReference type="InterPro" id="IPR000120">
    <property type="entry name" value="Amidase"/>
</dbReference>
<proteinExistence type="predicted"/>
<dbReference type="InterPro" id="IPR036928">
    <property type="entry name" value="AS_sf"/>
</dbReference>
<dbReference type="GO" id="GO:0003824">
    <property type="term" value="F:catalytic activity"/>
    <property type="evidence" value="ECO:0007669"/>
    <property type="project" value="InterPro"/>
</dbReference>
<evidence type="ECO:0000259" key="1">
    <source>
        <dbReference type="Pfam" id="PF01425"/>
    </source>
</evidence>
<name>A0A382ST48_9ZZZZ</name>
<organism evidence="2">
    <name type="scientific">marine metagenome</name>
    <dbReference type="NCBI Taxonomy" id="408172"/>
    <lineage>
        <taxon>unclassified sequences</taxon>
        <taxon>metagenomes</taxon>
        <taxon>ecological metagenomes</taxon>
    </lineage>
</organism>
<feature type="domain" description="Amidase" evidence="1">
    <location>
        <begin position="26"/>
        <end position="194"/>
    </location>
</feature>
<dbReference type="Gene3D" id="3.90.1300.10">
    <property type="entry name" value="Amidase signature (AS) domain"/>
    <property type="match status" value="1"/>
</dbReference>
<accession>A0A382ST48</accession>
<protein>
    <recommendedName>
        <fullName evidence="1">Amidase domain-containing protein</fullName>
    </recommendedName>
</protein>
<sequence>MQQPLNEKTLTEAARSIADGRVSSEELVRDCIARIREREETVGAWIHQDEDQVLEQACTCDAGPVQGPLHGIPVGIKDILDTCDMPTTYGSPIYDGPRPAADAACVALLKRAGAVILGKTVTTEFAWRKPGKTTNPHDPAYTPGGSSSGSAAAVADFMVPLAIGSQTGGSVIRPASFCGVVGFKPTYGQLSMAG</sequence>
<reference evidence="2" key="1">
    <citation type="submission" date="2018-05" db="EMBL/GenBank/DDBJ databases">
        <authorList>
            <person name="Lanie J.A."/>
            <person name="Ng W.-L."/>
            <person name="Kazmierczak K.M."/>
            <person name="Andrzejewski T.M."/>
            <person name="Davidsen T.M."/>
            <person name="Wayne K.J."/>
            <person name="Tettelin H."/>
            <person name="Glass J.I."/>
            <person name="Rusch D."/>
            <person name="Podicherti R."/>
            <person name="Tsui H.-C.T."/>
            <person name="Winkler M.E."/>
        </authorList>
    </citation>
    <scope>NUCLEOTIDE SEQUENCE</scope>
</reference>
<dbReference type="PANTHER" id="PTHR11895:SF151">
    <property type="entry name" value="GLUTAMYL-TRNA(GLN) AMIDOTRANSFERASE SUBUNIT A"/>
    <property type="match status" value="1"/>
</dbReference>
<gene>
    <name evidence="2" type="ORF">METZ01_LOCUS365606</name>
</gene>
<dbReference type="Pfam" id="PF01425">
    <property type="entry name" value="Amidase"/>
    <property type="match status" value="1"/>
</dbReference>
<dbReference type="EMBL" id="UINC01131193">
    <property type="protein sequence ID" value="SVD12752.1"/>
    <property type="molecule type" value="Genomic_DNA"/>
</dbReference>
<dbReference type="AlphaFoldDB" id="A0A382ST48"/>
<feature type="non-terminal residue" evidence="2">
    <location>
        <position position="194"/>
    </location>
</feature>